<dbReference type="AlphaFoldDB" id="A0A7C1GUX9"/>
<evidence type="ECO:0000256" key="2">
    <source>
        <dbReference type="ARBA" id="ARBA00022723"/>
    </source>
</evidence>
<comment type="cofactor">
    <cofactor evidence="9">
        <name>iron-sulfur cluster</name>
        <dbReference type="ChEBI" id="CHEBI:30408"/>
    </cofactor>
</comment>
<proteinExistence type="inferred from homology"/>
<reference evidence="11" key="1">
    <citation type="journal article" date="2020" name="mSystems">
        <title>Genome- and Community-Level Interaction Insights into Carbon Utilization and Element Cycling Functions of Hydrothermarchaeota in Hydrothermal Sediment.</title>
        <authorList>
            <person name="Zhou Z."/>
            <person name="Liu Y."/>
            <person name="Xu W."/>
            <person name="Pan J."/>
            <person name="Luo Z.H."/>
            <person name="Li M."/>
        </authorList>
    </citation>
    <scope>NUCLEOTIDE SEQUENCE [LARGE SCALE GENOMIC DNA]</scope>
    <source>
        <strain evidence="11">SpSt-1179</strain>
    </source>
</reference>
<name>A0A7C1GUX9_9BACT</name>
<protein>
    <recommendedName>
        <fullName evidence="9">CRISPR-associated exonuclease Cas4</fullName>
        <ecNumber evidence="9">3.1.12.1</ecNumber>
    </recommendedName>
</protein>
<evidence type="ECO:0000256" key="1">
    <source>
        <dbReference type="ARBA" id="ARBA00022722"/>
    </source>
</evidence>
<dbReference type="GO" id="GO:0004527">
    <property type="term" value="F:exonuclease activity"/>
    <property type="evidence" value="ECO:0007669"/>
    <property type="project" value="UniProtKB-KW"/>
</dbReference>
<comment type="caution">
    <text evidence="11">The sequence shown here is derived from an EMBL/GenBank/DDBJ whole genome shotgun (WGS) entry which is preliminary data.</text>
</comment>
<dbReference type="GO" id="GO:0051536">
    <property type="term" value="F:iron-sulfur cluster binding"/>
    <property type="evidence" value="ECO:0007669"/>
    <property type="project" value="UniProtKB-KW"/>
</dbReference>
<dbReference type="InterPro" id="IPR011604">
    <property type="entry name" value="PDDEXK-like_dom_sf"/>
</dbReference>
<keyword evidence="2 9" id="KW-0479">Metal-binding</keyword>
<evidence type="ECO:0000259" key="10">
    <source>
        <dbReference type="Pfam" id="PF01930"/>
    </source>
</evidence>
<dbReference type="InterPro" id="IPR022765">
    <property type="entry name" value="Dna2/Cas4_DUF83"/>
</dbReference>
<dbReference type="NCBIfam" id="TIGR00372">
    <property type="entry name" value="cas4"/>
    <property type="match status" value="1"/>
</dbReference>
<dbReference type="EMBL" id="DSBT01000398">
    <property type="protein sequence ID" value="HDP79040.1"/>
    <property type="molecule type" value="Genomic_DNA"/>
</dbReference>
<evidence type="ECO:0000256" key="7">
    <source>
        <dbReference type="ARBA" id="ARBA00023118"/>
    </source>
</evidence>
<organism evidence="11">
    <name type="scientific">Mesotoga infera</name>
    <dbReference type="NCBI Taxonomy" id="1236046"/>
    <lineage>
        <taxon>Bacteria</taxon>
        <taxon>Thermotogati</taxon>
        <taxon>Thermotogota</taxon>
        <taxon>Thermotogae</taxon>
        <taxon>Kosmotogales</taxon>
        <taxon>Kosmotogaceae</taxon>
        <taxon>Mesotoga</taxon>
    </lineage>
</organism>
<evidence type="ECO:0000256" key="5">
    <source>
        <dbReference type="ARBA" id="ARBA00023004"/>
    </source>
</evidence>
<feature type="domain" description="DUF83" evidence="10">
    <location>
        <begin position="26"/>
        <end position="182"/>
    </location>
</feature>
<dbReference type="PANTHER" id="PTHR37168">
    <property type="entry name" value="CRISPR-ASSOCIATED EXONUCLEASE CAS4"/>
    <property type="match status" value="1"/>
</dbReference>
<accession>A0A7C1GUX9</accession>
<dbReference type="Pfam" id="PF01930">
    <property type="entry name" value="Cas_Cas4"/>
    <property type="match status" value="1"/>
</dbReference>
<keyword evidence="4 9" id="KW-0269">Exonuclease</keyword>
<evidence type="ECO:0000256" key="8">
    <source>
        <dbReference type="ARBA" id="ARBA00023211"/>
    </source>
</evidence>
<evidence type="ECO:0000256" key="3">
    <source>
        <dbReference type="ARBA" id="ARBA00022801"/>
    </source>
</evidence>
<evidence type="ECO:0000313" key="11">
    <source>
        <dbReference type="EMBL" id="HDP79040.1"/>
    </source>
</evidence>
<gene>
    <name evidence="11" type="primary">cas4</name>
    <name evidence="11" type="ORF">ENN47_12870</name>
</gene>
<dbReference type="GO" id="GO:0046872">
    <property type="term" value="F:metal ion binding"/>
    <property type="evidence" value="ECO:0007669"/>
    <property type="project" value="UniProtKB-KW"/>
</dbReference>
<comment type="similarity">
    <text evidence="9">Belongs to the CRISPR-associated exonuclease Cas4 family.</text>
</comment>
<dbReference type="PANTHER" id="PTHR37168:SF1">
    <property type="entry name" value="CRISPR-ASSOCIATED EXONUCLEASE CAS4"/>
    <property type="match status" value="1"/>
</dbReference>
<sequence length="183" mass="21292">MTLLLESSTKRKNLPLFDTELPSYGGLQVSYYTVCKRKLWLFSHGISMESENENVKLGKLLHEDSYERKAKDILIDNKIRVDFIDGGSIHEVKKSSRLEEASENQILYYLYYLSLKGIFVDGELHYPKENRVKKVTLNETAREKIEFIISHIDEILQMPSPPSLDSESKPYCKKCAYYDFCYG</sequence>
<dbReference type="GO" id="GO:0051607">
    <property type="term" value="P:defense response to virus"/>
    <property type="evidence" value="ECO:0007669"/>
    <property type="project" value="UniProtKB-KW"/>
</dbReference>
<comment type="cofactor">
    <cofactor evidence="9">
        <name>Mg(2+)</name>
        <dbReference type="ChEBI" id="CHEBI:18420"/>
    </cofactor>
    <cofactor evidence="9">
        <name>Mn(2+)</name>
        <dbReference type="ChEBI" id="CHEBI:29035"/>
    </cofactor>
    <text evidence="9">Mg(2+) or Mn(2+) required for ssDNA cleavage activity.</text>
</comment>
<evidence type="ECO:0000256" key="4">
    <source>
        <dbReference type="ARBA" id="ARBA00022839"/>
    </source>
</evidence>
<keyword evidence="3 9" id="KW-0378">Hydrolase</keyword>
<evidence type="ECO:0000256" key="9">
    <source>
        <dbReference type="RuleBase" id="RU365022"/>
    </source>
</evidence>
<keyword evidence="5 9" id="KW-0408">Iron</keyword>
<evidence type="ECO:0000256" key="6">
    <source>
        <dbReference type="ARBA" id="ARBA00023014"/>
    </source>
</evidence>
<keyword evidence="7 9" id="KW-0051">Antiviral defense</keyword>
<keyword evidence="8 9" id="KW-0464">Manganese</keyword>
<keyword evidence="6 9" id="KW-0411">Iron-sulfur</keyword>
<dbReference type="Gene3D" id="3.90.320.10">
    <property type="match status" value="1"/>
</dbReference>
<comment type="function">
    <text evidence="9">CRISPR (clustered regularly interspaced short palindromic repeat) is an adaptive immune system that provides protection against mobile genetic elements (viruses, transposable elements and conjugative plasmids). CRISPR clusters contain sequences complementary to antecedent mobile elements and target invading nucleic acids. CRISPR clusters are transcribed and processed into CRISPR RNA (crRNA).</text>
</comment>
<keyword evidence="1 9" id="KW-0540">Nuclease</keyword>
<dbReference type="Proteomes" id="UP000886198">
    <property type="component" value="Unassembled WGS sequence"/>
</dbReference>
<dbReference type="InterPro" id="IPR013343">
    <property type="entry name" value="CRISPR-assoc_prot_Cas4"/>
</dbReference>
<dbReference type="EC" id="3.1.12.1" evidence="9"/>